<organism evidence="3 4">
    <name type="scientific">Ornithinibacillus caprae</name>
    <dbReference type="NCBI Taxonomy" id="2678566"/>
    <lineage>
        <taxon>Bacteria</taxon>
        <taxon>Bacillati</taxon>
        <taxon>Bacillota</taxon>
        <taxon>Bacilli</taxon>
        <taxon>Bacillales</taxon>
        <taxon>Bacillaceae</taxon>
        <taxon>Ornithinibacillus</taxon>
    </lineage>
</organism>
<sequence length="165" mass="18731">MKGDFNNKRIDSVSRVVHASPQSIYKVFLDPIAWSVWLPPKGMKGKMYEFDASDGGFYHMILTYDEPDNLTQGKTTKDTDEIKGRFLKFIPNKRVVQLVEFESDNPIYAGEMMMTWSLTAVSKGTQVSIVCENVPKGIRKEDHEVGLASTLENLEDYMEGKLTLN</sequence>
<reference evidence="3 4" key="1">
    <citation type="submission" date="2019-11" db="EMBL/GenBank/DDBJ databases">
        <authorList>
            <person name="Li X."/>
        </authorList>
    </citation>
    <scope>NUCLEOTIDE SEQUENCE [LARGE SCALE GENOMIC DNA]</scope>
    <source>
        <strain evidence="3 4">L9</strain>
    </source>
</reference>
<dbReference type="SUPFAM" id="SSF55961">
    <property type="entry name" value="Bet v1-like"/>
    <property type="match status" value="1"/>
</dbReference>
<protein>
    <submittedName>
        <fullName evidence="3">ATPase</fullName>
    </submittedName>
</protein>
<name>A0A6N8FIC8_9BACI</name>
<accession>A0A6N8FIC8</accession>
<dbReference type="EMBL" id="WOCA01000005">
    <property type="protein sequence ID" value="MUK88436.1"/>
    <property type="molecule type" value="Genomic_DNA"/>
</dbReference>
<evidence type="ECO:0000313" key="3">
    <source>
        <dbReference type="EMBL" id="MUK88436.1"/>
    </source>
</evidence>
<comment type="caution">
    <text evidence="3">The sequence shown here is derived from an EMBL/GenBank/DDBJ whole genome shotgun (WGS) entry which is preliminary data.</text>
</comment>
<proteinExistence type="inferred from homology"/>
<comment type="similarity">
    <text evidence="1">Belongs to the AHA1 family.</text>
</comment>
<dbReference type="Gene3D" id="3.30.530.20">
    <property type="match status" value="1"/>
</dbReference>
<evidence type="ECO:0000259" key="2">
    <source>
        <dbReference type="Pfam" id="PF08327"/>
    </source>
</evidence>
<evidence type="ECO:0000313" key="4">
    <source>
        <dbReference type="Proteomes" id="UP000469125"/>
    </source>
</evidence>
<dbReference type="AlphaFoldDB" id="A0A6N8FIC8"/>
<gene>
    <name evidence="3" type="ORF">GMD78_08535</name>
</gene>
<dbReference type="RefSeq" id="WP_155668423.1">
    <property type="nucleotide sequence ID" value="NZ_WOCA01000005.1"/>
</dbReference>
<dbReference type="InterPro" id="IPR013538">
    <property type="entry name" value="ASHA1/2-like_C"/>
</dbReference>
<keyword evidence="4" id="KW-1185">Reference proteome</keyword>
<dbReference type="Proteomes" id="UP000469125">
    <property type="component" value="Unassembled WGS sequence"/>
</dbReference>
<evidence type="ECO:0000256" key="1">
    <source>
        <dbReference type="ARBA" id="ARBA00006817"/>
    </source>
</evidence>
<dbReference type="InterPro" id="IPR023393">
    <property type="entry name" value="START-like_dom_sf"/>
</dbReference>
<dbReference type="Pfam" id="PF08327">
    <property type="entry name" value="AHSA1"/>
    <property type="match status" value="1"/>
</dbReference>
<feature type="domain" description="Activator of Hsp90 ATPase homologue 1/2-like C-terminal" evidence="2">
    <location>
        <begin position="19"/>
        <end position="159"/>
    </location>
</feature>